<feature type="transmembrane region" description="Helical" evidence="1">
    <location>
        <begin position="136"/>
        <end position="157"/>
    </location>
</feature>
<dbReference type="EMBL" id="JANDHW010000005">
    <property type="protein sequence ID" value="MCP9611803.1"/>
    <property type="molecule type" value="Genomic_DNA"/>
</dbReference>
<evidence type="ECO:0000256" key="1">
    <source>
        <dbReference type="SAM" id="Phobius"/>
    </source>
</evidence>
<feature type="transmembrane region" description="Helical" evidence="1">
    <location>
        <begin position="169"/>
        <end position="190"/>
    </location>
</feature>
<dbReference type="Proteomes" id="UP001205603">
    <property type="component" value="Unassembled WGS sequence"/>
</dbReference>
<evidence type="ECO:0008006" key="4">
    <source>
        <dbReference type="Google" id="ProtNLM"/>
    </source>
</evidence>
<reference evidence="2 3" key="1">
    <citation type="submission" date="2022-07" db="EMBL/GenBank/DDBJ databases">
        <title>Fecal culturing of patients with breast cancer.</title>
        <authorList>
            <person name="Teng N.M.Y."/>
            <person name="Kiu R."/>
            <person name="Evans R."/>
            <person name="Baker D.J."/>
            <person name="Zenner C."/>
            <person name="Robinson S.D."/>
            <person name="Hall L.J."/>
        </authorList>
    </citation>
    <scope>NUCLEOTIDE SEQUENCE [LARGE SCALE GENOMIC DNA]</scope>
    <source>
        <strain evidence="2 3">LH1063</strain>
    </source>
</reference>
<proteinExistence type="predicted"/>
<sequence>MKKDKKIYSRDFISLQSIGLFPVLLIMLLNNFISEVQVVRLSMVFGVLGLLVLMYRWSVHRIHDYMGLVGMLSLFLFAVIKILFYDVMFMVSNTVSICVLLIINLIIVRDLRSLFLSFILRKKLLLQTMKHTTYEFYYMSGILLYILSFYVALLIVFNSDGRELYPKTYAFLNYYLDLILLGAFFLYEYVRMRMLNTCFKNEIWLPVIDSKMRVSGCIERNQSISAGDTFMHPHVRIIVMHNENFYLCQTKNTDGLLDGGVDTPFSEDIFYEETSENCIRRLTDERIKGKFTRHKLITTVYHTQKIKRLVMLYVIYLEDEKEITTSNISEGRFWSVGQIEQNLGQNIFSPCFEQEFEFIKNTILLAMRYKNRGLVAK</sequence>
<evidence type="ECO:0000313" key="3">
    <source>
        <dbReference type="Proteomes" id="UP001205603"/>
    </source>
</evidence>
<feature type="transmembrane region" description="Helical" evidence="1">
    <location>
        <begin position="90"/>
        <end position="115"/>
    </location>
</feature>
<keyword evidence="1" id="KW-0472">Membrane</keyword>
<name>A0ABT1MGP6_9BACT</name>
<comment type="caution">
    <text evidence="2">The sequence shown here is derived from an EMBL/GenBank/DDBJ whole genome shotgun (WGS) entry which is preliminary data.</text>
</comment>
<organism evidence="2 3">
    <name type="scientific">Coprobacter tertius</name>
    <dbReference type="NCBI Taxonomy" id="2944915"/>
    <lineage>
        <taxon>Bacteria</taxon>
        <taxon>Pseudomonadati</taxon>
        <taxon>Bacteroidota</taxon>
        <taxon>Bacteroidia</taxon>
        <taxon>Bacteroidales</taxon>
        <taxon>Barnesiellaceae</taxon>
        <taxon>Coprobacter</taxon>
    </lineage>
</organism>
<keyword evidence="1" id="KW-1133">Transmembrane helix</keyword>
<accession>A0ABT1MGP6</accession>
<evidence type="ECO:0000313" key="2">
    <source>
        <dbReference type="EMBL" id="MCP9611803.1"/>
    </source>
</evidence>
<keyword evidence="3" id="KW-1185">Reference proteome</keyword>
<gene>
    <name evidence="2" type="ORF">NMU02_06835</name>
</gene>
<feature type="transmembrane region" description="Helical" evidence="1">
    <location>
        <begin position="65"/>
        <end position="84"/>
    </location>
</feature>
<keyword evidence="1" id="KW-0812">Transmembrane</keyword>
<feature type="transmembrane region" description="Helical" evidence="1">
    <location>
        <begin position="39"/>
        <end position="58"/>
    </location>
</feature>
<feature type="transmembrane region" description="Helical" evidence="1">
    <location>
        <begin position="12"/>
        <end position="33"/>
    </location>
</feature>
<dbReference type="RefSeq" id="WP_255026840.1">
    <property type="nucleotide sequence ID" value="NZ_JANDHW010000005.1"/>
</dbReference>
<protein>
    <recommendedName>
        <fullName evidence="4">Nudix hydrolase domain-containing protein</fullName>
    </recommendedName>
</protein>